<dbReference type="RefSeq" id="WP_068556383.1">
    <property type="nucleotide sequence ID" value="NZ_LOEE01000035.1"/>
</dbReference>
<comment type="caution">
    <text evidence="1">The sequence shown here is derived from an EMBL/GenBank/DDBJ whole genome shotgun (WGS) entry which is preliminary data.</text>
</comment>
<evidence type="ECO:0000313" key="1">
    <source>
        <dbReference type="EMBL" id="KXG75338.1"/>
    </source>
</evidence>
<protein>
    <submittedName>
        <fullName evidence="1">Uncharacterized protein</fullName>
    </submittedName>
</protein>
<accession>A0A140L463</accession>
<gene>
    <name evidence="1" type="ORF">AN619_17710</name>
</gene>
<evidence type="ECO:0000313" key="2">
    <source>
        <dbReference type="Proteomes" id="UP000070456"/>
    </source>
</evidence>
<dbReference type="Proteomes" id="UP000070456">
    <property type="component" value="Unassembled WGS sequence"/>
</dbReference>
<dbReference type="EMBL" id="LOEE01000035">
    <property type="protein sequence ID" value="KXG75338.1"/>
    <property type="molecule type" value="Genomic_DNA"/>
</dbReference>
<name>A0A140L463_9FIRM</name>
<dbReference type="PATRIC" id="fig|520762.4.peg.1964"/>
<dbReference type="OrthoDB" id="3252602at2"/>
<sequence>MLIAWQYLDKKAAAVEALKDYSSMQYIIEHSDEDIYEIENRMTSPHSAKITGVPGKHNPKSGEERLAACLDEIDVLKERYRRALEYMEWFKPAWEALSEEEQFILTEFFVNDVSKTEAVANIGEKLFLERAQVYRRKDKALNHLALLLYGK</sequence>
<organism evidence="1 2">
    <name type="scientific">Thermotalea metallivorans</name>
    <dbReference type="NCBI Taxonomy" id="520762"/>
    <lineage>
        <taxon>Bacteria</taxon>
        <taxon>Bacillati</taxon>
        <taxon>Bacillota</taxon>
        <taxon>Clostridia</taxon>
        <taxon>Peptostreptococcales</taxon>
        <taxon>Thermotaleaceae</taxon>
        <taxon>Thermotalea</taxon>
    </lineage>
</organism>
<dbReference type="STRING" id="520762.AN619_17710"/>
<proteinExistence type="predicted"/>
<keyword evidence="2" id="KW-1185">Reference proteome</keyword>
<reference evidence="1 2" key="1">
    <citation type="submission" date="2015-12" db="EMBL/GenBank/DDBJ databases">
        <title>Draft genome sequence of the thermoanaerobe Thermotalea metallivorans, an isolate from the runoff channel of the Great Artesian Basin, Australia.</title>
        <authorList>
            <person name="Patel B.K."/>
        </authorList>
    </citation>
    <scope>NUCLEOTIDE SEQUENCE [LARGE SCALE GENOMIC DNA]</scope>
    <source>
        <strain evidence="1 2">B2-1</strain>
    </source>
</reference>
<dbReference type="AlphaFoldDB" id="A0A140L463"/>